<dbReference type="Proteomes" id="UP000318509">
    <property type="component" value="Unassembled WGS sequence"/>
</dbReference>
<dbReference type="Gene3D" id="3.90.1490.10">
    <property type="entry name" value="putative n-type atp pyrophosphatase, domain 2"/>
    <property type="match status" value="1"/>
</dbReference>
<sequence length="217" mass="24674">MLKPKAVVSWSGGKDSYMALHRALARFDVQALLTMFTEDGARSRSHGLRPEVVAQQAHLLDLRLVSGRGSWKNYEQEFKRVLRRLAGSGFSHVIFGDIFLDAHKAWVERVCRECRLEAVEPLWGEPTGSLFRQFIATGAEAQIVATKAMLLDQHWLGRRLDAAMLSRLERLGVDPCGERGEYHTLVVGCPRMSARLELREIDRLMHEGYWMLDLEVA</sequence>
<reference evidence="2 3" key="1">
    <citation type="journal article" date="2019" name="Nat. Microbiol.">
        <title>Mediterranean grassland soil C-N compound turnover is dependent on rainfall and depth, and is mediated by genomically divergent microorganisms.</title>
        <authorList>
            <person name="Diamond S."/>
            <person name="Andeer P.F."/>
            <person name="Li Z."/>
            <person name="Crits-Christoph A."/>
            <person name="Burstein D."/>
            <person name="Anantharaman K."/>
            <person name="Lane K.R."/>
            <person name="Thomas B.C."/>
            <person name="Pan C."/>
            <person name="Northen T.R."/>
            <person name="Banfield J.F."/>
        </authorList>
    </citation>
    <scope>NUCLEOTIDE SEQUENCE [LARGE SCALE GENOMIC DNA]</scope>
    <source>
        <strain evidence="2">NP_3</strain>
    </source>
</reference>
<dbReference type="Gene3D" id="3.40.50.620">
    <property type="entry name" value="HUPs"/>
    <property type="match status" value="1"/>
</dbReference>
<evidence type="ECO:0000259" key="1">
    <source>
        <dbReference type="Pfam" id="PF01902"/>
    </source>
</evidence>
<dbReference type="AlphaFoldDB" id="A0A537JY88"/>
<keyword evidence="2" id="KW-0436">Ligase</keyword>
<feature type="domain" description="Diphthamide synthase" evidence="1">
    <location>
        <begin position="5"/>
        <end position="215"/>
    </location>
</feature>
<name>A0A537JY88_9BACT</name>
<proteinExistence type="predicted"/>
<dbReference type="EMBL" id="VBAK01000139">
    <property type="protein sequence ID" value="TMI88509.1"/>
    <property type="molecule type" value="Genomic_DNA"/>
</dbReference>
<dbReference type="InterPro" id="IPR030662">
    <property type="entry name" value="DPH6/MJ0570"/>
</dbReference>
<dbReference type="EC" id="6.3.1.14" evidence="2"/>
<dbReference type="SUPFAM" id="SSF52402">
    <property type="entry name" value="Adenine nucleotide alpha hydrolases-like"/>
    <property type="match status" value="1"/>
</dbReference>
<evidence type="ECO:0000313" key="2">
    <source>
        <dbReference type="EMBL" id="TMI88509.1"/>
    </source>
</evidence>
<dbReference type="PANTHER" id="PTHR12196">
    <property type="entry name" value="DOMAIN OF UNKNOWN FUNCTION 71 DUF71 -CONTAINING PROTEIN"/>
    <property type="match status" value="1"/>
</dbReference>
<dbReference type="PANTHER" id="PTHR12196:SF2">
    <property type="entry name" value="DIPHTHINE--AMMONIA LIGASE"/>
    <property type="match status" value="1"/>
</dbReference>
<organism evidence="2 3">
    <name type="scientific">Candidatus Segetimicrobium genomatis</name>
    <dbReference type="NCBI Taxonomy" id="2569760"/>
    <lineage>
        <taxon>Bacteria</taxon>
        <taxon>Bacillati</taxon>
        <taxon>Candidatus Sysuimicrobiota</taxon>
        <taxon>Candidatus Sysuimicrobiia</taxon>
        <taxon>Candidatus Sysuimicrobiales</taxon>
        <taxon>Candidatus Segetimicrobiaceae</taxon>
        <taxon>Candidatus Segetimicrobium</taxon>
    </lineage>
</organism>
<dbReference type="InterPro" id="IPR014729">
    <property type="entry name" value="Rossmann-like_a/b/a_fold"/>
</dbReference>
<gene>
    <name evidence="2" type="ORF">E6H00_12620</name>
</gene>
<dbReference type="InterPro" id="IPR002761">
    <property type="entry name" value="Diphthami_syn_dom"/>
</dbReference>
<protein>
    <submittedName>
        <fullName evidence="2">Diphthine--ammonia ligase</fullName>
        <ecNumber evidence="2">6.3.1.14</ecNumber>
    </submittedName>
</protein>
<dbReference type="NCBIfam" id="TIGR00290">
    <property type="entry name" value="MJ0570_dom"/>
    <property type="match status" value="1"/>
</dbReference>
<evidence type="ECO:0000313" key="3">
    <source>
        <dbReference type="Proteomes" id="UP000318509"/>
    </source>
</evidence>
<comment type="caution">
    <text evidence="2">The sequence shown here is derived from an EMBL/GenBank/DDBJ whole genome shotgun (WGS) entry which is preliminary data.</text>
</comment>
<accession>A0A537JY88</accession>
<dbReference type="GO" id="GO:0017178">
    <property type="term" value="F:diphthine-ammonia ligase activity"/>
    <property type="evidence" value="ECO:0007669"/>
    <property type="project" value="UniProtKB-EC"/>
</dbReference>
<dbReference type="Pfam" id="PF01902">
    <property type="entry name" value="Diphthami_syn_2"/>
    <property type="match status" value="1"/>
</dbReference>
<dbReference type="CDD" id="cd01994">
    <property type="entry name" value="AANH_PF0828-like"/>
    <property type="match status" value="1"/>
</dbReference>
<dbReference type="GO" id="GO:0017183">
    <property type="term" value="P:protein histidyl modification to diphthamide"/>
    <property type="evidence" value="ECO:0007669"/>
    <property type="project" value="TreeGrafter"/>
</dbReference>